<feature type="transmembrane region" description="Helical" evidence="12">
    <location>
        <begin position="319"/>
        <end position="340"/>
    </location>
</feature>
<protein>
    <submittedName>
        <fullName evidence="15">Phosphotransferase system, EIIC</fullName>
    </submittedName>
</protein>
<feature type="transmembrane region" description="Helical" evidence="12">
    <location>
        <begin position="283"/>
        <end position="307"/>
    </location>
</feature>
<evidence type="ECO:0000313" key="15">
    <source>
        <dbReference type="EMBL" id="EEF67654.1"/>
    </source>
</evidence>
<dbReference type="Pfam" id="PF02378">
    <property type="entry name" value="PTS_EIIC"/>
    <property type="match status" value="1"/>
</dbReference>
<feature type="domain" description="PTS EIIC type-1" evidence="14">
    <location>
        <begin position="102"/>
        <end position="462"/>
    </location>
</feature>
<feature type="active site" description="Phosphocysteine intermediate; for EIIB activity" evidence="11">
    <location>
        <position position="27"/>
    </location>
</feature>
<dbReference type="OrthoDB" id="92465at2"/>
<evidence type="ECO:0000256" key="3">
    <source>
        <dbReference type="ARBA" id="ARBA00022475"/>
    </source>
</evidence>
<dbReference type="RefSeq" id="WP_006059364.1">
    <property type="nucleotide sequence ID" value="NZ_GG657557.1"/>
</dbReference>
<keyword evidence="8" id="KW-0418">Kinase</keyword>
<dbReference type="InterPro" id="IPR003352">
    <property type="entry name" value="PTS_EIIC"/>
</dbReference>
<dbReference type="GO" id="GO:0016301">
    <property type="term" value="F:kinase activity"/>
    <property type="evidence" value="ECO:0007669"/>
    <property type="project" value="UniProtKB-KW"/>
</dbReference>
<dbReference type="PANTHER" id="PTHR30175">
    <property type="entry name" value="PHOSPHOTRANSFERASE SYSTEM TRANSPORT PROTEIN"/>
    <property type="match status" value="1"/>
</dbReference>
<gene>
    <name evidence="15" type="ORF">HOLDEFILI_02176</name>
</gene>
<feature type="transmembrane region" description="Helical" evidence="12">
    <location>
        <begin position="236"/>
        <end position="254"/>
    </location>
</feature>
<dbReference type="GO" id="GO:0008982">
    <property type="term" value="F:protein-N(PI)-phosphohistidine-sugar phosphotransferase activity"/>
    <property type="evidence" value="ECO:0007669"/>
    <property type="project" value="InterPro"/>
</dbReference>
<dbReference type="Pfam" id="PF00367">
    <property type="entry name" value="PTS_EIIB"/>
    <property type="match status" value="1"/>
</dbReference>
<sequence>MDNNLRLAKEIMSHVGGVGNIASLNHCSTRLRLRVNHEENFDVEAIKKIDGVLDVVKAIGGFQIIVGNNVSKVYAAIVANYDVKVGEEGGRVAGNVFGVVLNVLSDIMGPAVPAIVAAGLFSALATIGKLLGLAEESTTYQIIYSVSQAPLYFLPFIVAYTSAKHWKLNPVMTIALAGVLNYPSFTALVETGTPITLFGLPVTAASYASSLIPMILTCWAMSYVNRFIEKYCPDSIRYVMVPFLTMMVMVPVMLCVTGPAGSWVGTLMSYVITWMNNTMPGAAVLVVGIITPFLVLTGSHLALLPLVMTEFATLGFDGILFPAFIGMNFSQFAVSLAVFLKAKNKSLKSTAFSTGITAFLTGTTEPALYGLCLRLKKPLIATFIGCAANGLYCAITRIVTYAFGAPGFFTMLNFLDPTGARPNNFYLSLGAVAVTIIVTFAATWLLGFDESGFEDETKKADSAPKKA</sequence>
<feature type="transmembrane region" description="Helical" evidence="12">
    <location>
        <begin position="425"/>
        <end position="448"/>
    </location>
</feature>
<dbReference type="AlphaFoldDB" id="B9Y8M9"/>
<organism evidence="15 16">
    <name type="scientific">Holdemania filiformis DSM 12042</name>
    <dbReference type="NCBI Taxonomy" id="545696"/>
    <lineage>
        <taxon>Bacteria</taxon>
        <taxon>Bacillati</taxon>
        <taxon>Bacillota</taxon>
        <taxon>Erysipelotrichia</taxon>
        <taxon>Erysipelotrichales</taxon>
        <taxon>Erysipelotrichaceae</taxon>
        <taxon>Holdemania</taxon>
    </lineage>
</organism>
<dbReference type="Gene3D" id="3.30.1360.60">
    <property type="entry name" value="Glucose permease domain IIB"/>
    <property type="match status" value="1"/>
</dbReference>
<evidence type="ECO:0000259" key="13">
    <source>
        <dbReference type="PROSITE" id="PS51098"/>
    </source>
</evidence>
<dbReference type="InterPro" id="IPR013013">
    <property type="entry name" value="PTS_EIIC_1"/>
</dbReference>
<feature type="transmembrane region" description="Helical" evidence="12">
    <location>
        <begin position="142"/>
        <end position="161"/>
    </location>
</feature>
<reference evidence="15 16" key="2">
    <citation type="submission" date="2009-02" db="EMBL/GenBank/DDBJ databases">
        <title>Draft genome sequence of Holdemania filiformis DSM 12042.</title>
        <authorList>
            <person name="Sudarsanam P."/>
            <person name="Ley R."/>
            <person name="Guruge J."/>
            <person name="Turnbaugh P.J."/>
            <person name="Mahowald M."/>
            <person name="Liep D."/>
            <person name="Gordon J."/>
        </authorList>
    </citation>
    <scope>NUCLEOTIDE SEQUENCE [LARGE SCALE GENOMIC DNA]</scope>
    <source>
        <strain evidence="15 16">DSM 12042</strain>
    </source>
</reference>
<keyword evidence="2" id="KW-0813">Transport</keyword>
<keyword evidence="10 12" id="KW-0472">Membrane</keyword>
<dbReference type="GO" id="GO:0090589">
    <property type="term" value="F:protein-phosphocysteine-trehalose phosphotransferase system transporter activity"/>
    <property type="evidence" value="ECO:0007669"/>
    <property type="project" value="TreeGrafter"/>
</dbReference>
<keyword evidence="6" id="KW-0598">Phosphotransferase system</keyword>
<evidence type="ECO:0000256" key="4">
    <source>
        <dbReference type="ARBA" id="ARBA00022597"/>
    </source>
</evidence>
<dbReference type="InterPro" id="IPR050558">
    <property type="entry name" value="PTS_Sugar-Specific_Components"/>
</dbReference>
<keyword evidence="5 15" id="KW-0808">Transferase</keyword>
<evidence type="ECO:0000256" key="6">
    <source>
        <dbReference type="ARBA" id="ARBA00022683"/>
    </source>
</evidence>
<feature type="transmembrane region" description="Helical" evidence="12">
    <location>
        <begin position="111"/>
        <end position="130"/>
    </location>
</feature>
<dbReference type="eggNOG" id="COG1263">
    <property type="taxonomic scope" value="Bacteria"/>
</dbReference>
<evidence type="ECO:0000256" key="12">
    <source>
        <dbReference type="SAM" id="Phobius"/>
    </source>
</evidence>
<dbReference type="InterPro" id="IPR001996">
    <property type="entry name" value="PTS_IIB_1"/>
</dbReference>
<dbReference type="GO" id="GO:0009401">
    <property type="term" value="P:phosphoenolpyruvate-dependent sugar phosphotransferase system"/>
    <property type="evidence" value="ECO:0007669"/>
    <property type="project" value="UniProtKB-KW"/>
</dbReference>
<evidence type="ECO:0000256" key="10">
    <source>
        <dbReference type="ARBA" id="ARBA00023136"/>
    </source>
</evidence>
<dbReference type="EMBL" id="ACCF01000128">
    <property type="protein sequence ID" value="EEF67654.1"/>
    <property type="molecule type" value="Genomic_DNA"/>
</dbReference>
<keyword evidence="7 12" id="KW-0812">Transmembrane</keyword>
<evidence type="ECO:0000256" key="7">
    <source>
        <dbReference type="ARBA" id="ARBA00022692"/>
    </source>
</evidence>
<dbReference type="PROSITE" id="PS51103">
    <property type="entry name" value="PTS_EIIC_TYPE_1"/>
    <property type="match status" value="1"/>
</dbReference>
<feature type="domain" description="PTS EIIB type-1" evidence="13">
    <location>
        <begin position="5"/>
        <end position="87"/>
    </location>
</feature>
<dbReference type="SUPFAM" id="SSF55604">
    <property type="entry name" value="Glucose permease domain IIB"/>
    <property type="match status" value="1"/>
</dbReference>
<dbReference type="Proteomes" id="UP000005950">
    <property type="component" value="Unassembled WGS sequence"/>
</dbReference>
<evidence type="ECO:0000313" key="16">
    <source>
        <dbReference type="Proteomes" id="UP000005950"/>
    </source>
</evidence>
<accession>B9Y8M9</accession>
<name>B9Y8M9_9FIRM</name>
<feature type="transmembrane region" description="Helical" evidence="12">
    <location>
        <begin position="205"/>
        <end position="224"/>
    </location>
</feature>
<evidence type="ECO:0000256" key="11">
    <source>
        <dbReference type="PROSITE-ProRule" id="PRU00421"/>
    </source>
</evidence>
<dbReference type="HOGENOM" id="CLU_012312_2_0_9"/>
<reference evidence="15 16" key="1">
    <citation type="submission" date="2008-12" db="EMBL/GenBank/DDBJ databases">
        <authorList>
            <person name="Fulton L."/>
            <person name="Clifton S."/>
            <person name="Fulton B."/>
            <person name="Xu J."/>
            <person name="Minx P."/>
            <person name="Pepin K.H."/>
            <person name="Johnson M."/>
            <person name="Bhonagiri V."/>
            <person name="Nash W.E."/>
            <person name="Mardis E.R."/>
            <person name="Wilson R.K."/>
        </authorList>
    </citation>
    <scope>NUCLEOTIDE SEQUENCE [LARGE SCALE GENOMIC DNA]</scope>
    <source>
        <strain evidence="15 16">DSM 12042</strain>
    </source>
</reference>
<keyword evidence="3" id="KW-1003">Cell membrane</keyword>
<dbReference type="PROSITE" id="PS51098">
    <property type="entry name" value="PTS_EIIB_TYPE_1"/>
    <property type="match status" value="1"/>
</dbReference>
<comment type="subcellular location">
    <subcellularLocation>
        <location evidence="1">Cell membrane</location>
        <topology evidence="1">Multi-pass membrane protein</topology>
    </subcellularLocation>
</comment>
<dbReference type="eggNOG" id="COG1264">
    <property type="taxonomic scope" value="Bacteria"/>
</dbReference>
<evidence type="ECO:0000256" key="1">
    <source>
        <dbReference type="ARBA" id="ARBA00004651"/>
    </source>
</evidence>
<evidence type="ECO:0000256" key="9">
    <source>
        <dbReference type="ARBA" id="ARBA00022989"/>
    </source>
</evidence>
<keyword evidence="9 12" id="KW-1133">Transmembrane helix</keyword>
<dbReference type="STRING" id="545696.HOLDEFILI_02176"/>
<evidence type="ECO:0000256" key="2">
    <source>
        <dbReference type="ARBA" id="ARBA00022448"/>
    </source>
</evidence>
<dbReference type="InterPro" id="IPR036878">
    <property type="entry name" value="Glu_permease_IIB"/>
</dbReference>
<proteinExistence type="predicted"/>
<evidence type="ECO:0000256" key="5">
    <source>
        <dbReference type="ARBA" id="ARBA00022679"/>
    </source>
</evidence>
<evidence type="ECO:0000256" key="8">
    <source>
        <dbReference type="ARBA" id="ARBA00022777"/>
    </source>
</evidence>
<dbReference type="InterPro" id="IPR018113">
    <property type="entry name" value="PTrfase_EIIB_Cys"/>
</dbReference>
<dbReference type="CDD" id="cd00212">
    <property type="entry name" value="PTS_IIB_glc"/>
    <property type="match status" value="1"/>
</dbReference>
<dbReference type="GO" id="GO:0015771">
    <property type="term" value="P:trehalose transport"/>
    <property type="evidence" value="ECO:0007669"/>
    <property type="project" value="TreeGrafter"/>
</dbReference>
<keyword evidence="4" id="KW-0762">Sugar transport</keyword>
<feature type="transmembrane region" description="Helical" evidence="12">
    <location>
        <begin position="168"/>
        <end position="185"/>
    </location>
</feature>
<evidence type="ECO:0000259" key="14">
    <source>
        <dbReference type="PROSITE" id="PS51103"/>
    </source>
</evidence>
<dbReference type="GO" id="GO:0005886">
    <property type="term" value="C:plasma membrane"/>
    <property type="evidence" value="ECO:0007669"/>
    <property type="project" value="UniProtKB-SubCell"/>
</dbReference>
<comment type="caution">
    <text evidence="15">The sequence shown here is derived from an EMBL/GenBank/DDBJ whole genome shotgun (WGS) entry which is preliminary data.</text>
</comment>
<dbReference type="PANTHER" id="PTHR30175:SF1">
    <property type="entry name" value="PTS SYSTEM ARBUTIN-, CELLOBIOSE-, AND SALICIN-SPECIFIC EIIBC COMPONENT-RELATED"/>
    <property type="match status" value="1"/>
</dbReference>
<feature type="transmembrane region" description="Helical" evidence="12">
    <location>
        <begin position="379"/>
        <end position="405"/>
    </location>
</feature>